<dbReference type="InterPro" id="IPR029063">
    <property type="entry name" value="SAM-dependent_MTases_sf"/>
</dbReference>
<dbReference type="InterPro" id="IPR003356">
    <property type="entry name" value="DNA_methylase_A-5"/>
</dbReference>
<evidence type="ECO:0000313" key="3">
    <source>
        <dbReference type="EMBL" id="NKY96574.1"/>
    </source>
</evidence>
<evidence type="ECO:0000259" key="2">
    <source>
        <dbReference type="Pfam" id="PF02384"/>
    </source>
</evidence>
<dbReference type="GO" id="GO:0032259">
    <property type="term" value="P:methylation"/>
    <property type="evidence" value="ECO:0007669"/>
    <property type="project" value="UniProtKB-KW"/>
</dbReference>
<dbReference type="Pfam" id="PF02384">
    <property type="entry name" value="N6_Mtase"/>
    <property type="match status" value="1"/>
</dbReference>
<keyword evidence="4" id="KW-1185">Reference proteome</keyword>
<evidence type="ECO:0000313" key="4">
    <source>
        <dbReference type="Proteomes" id="UP000553209"/>
    </source>
</evidence>
<protein>
    <submittedName>
        <fullName evidence="3">SAM-dependent DNA methyltransferase</fullName>
    </submittedName>
</protein>
<organism evidence="3 4">
    <name type="scientific">Nocardiopsis alborubida</name>
    <dbReference type="NCBI Taxonomy" id="146802"/>
    <lineage>
        <taxon>Bacteria</taxon>
        <taxon>Bacillati</taxon>
        <taxon>Actinomycetota</taxon>
        <taxon>Actinomycetes</taxon>
        <taxon>Streptosporangiales</taxon>
        <taxon>Nocardiopsidaceae</taxon>
        <taxon>Nocardiopsis</taxon>
    </lineage>
</organism>
<reference evidence="3 4" key="1">
    <citation type="submission" date="2020-04" db="EMBL/GenBank/DDBJ databases">
        <title>MicrobeNet Type strains.</title>
        <authorList>
            <person name="Nicholson A.C."/>
        </authorList>
    </citation>
    <scope>NUCLEOTIDE SEQUENCE [LARGE SCALE GENOMIC DNA]</scope>
    <source>
        <strain evidence="3 4">ATCC 23612</strain>
    </source>
</reference>
<dbReference type="EMBL" id="JAAXPG010000002">
    <property type="protein sequence ID" value="NKY96574.1"/>
    <property type="molecule type" value="Genomic_DNA"/>
</dbReference>
<dbReference type="GO" id="GO:0003677">
    <property type="term" value="F:DNA binding"/>
    <property type="evidence" value="ECO:0007669"/>
    <property type="project" value="InterPro"/>
</dbReference>
<keyword evidence="3" id="KW-0489">Methyltransferase</keyword>
<dbReference type="PRINTS" id="PR00507">
    <property type="entry name" value="N12N6MTFRASE"/>
</dbReference>
<dbReference type="Gene3D" id="3.40.50.150">
    <property type="entry name" value="Vaccinia Virus protein VP39"/>
    <property type="match status" value="1"/>
</dbReference>
<feature type="domain" description="DNA methylase adenine-specific" evidence="2">
    <location>
        <begin position="105"/>
        <end position="208"/>
    </location>
</feature>
<feature type="compositionally biased region" description="Polar residues" evidence="1">
    <location>
        <begin position="230"/>
        <end position="246"/>
    </location>
</feature>
<proteinExistence type="predicted"/>
<keyword evidence="3" id="KW-0808">Transferase</keyword>
<dbReference type="SUPFAM" id="SSF53335">
    <property type="entry name" value="S-adenosyl-L-methionine-dependent methyltransferases"/>
    <property type="match status" value="1"/>
</dbReference>
<evidence type="ECO:0000256" key="1">
    <source>
        <dbReference type="SAM" id="MobiDB-lite"/>
    </source>
</evidence>
<comment type="caution">
    <text evidence="3">The sequence shown here is derived from an EMBL/GenBank/DDBJ whole genome shotgun (WGS) entry which is preliminary data.</text>
</comment>
<dbReference type="GO" id="GO:0008170">
    <property type="term" value="F:N-methyltransferase activity"/>
    <property type="evidence" value="ECO:0007669"/>
    <property type="project" value="InterPro"/>
</dbReference>
<accession>A0A7X6M9Q4</accession>
<dbReference type="AlphaFoldDB" id="A0A7X6M9Q4"/>
<name>A0A7X6M9Q4_9ACTN</name>
<gene>
    <name evidence="3" type="ORF">HGB44_02640</name>
</gene>
<feature type="region of interest" description="Disordered" evidence="1">
    <location>
        <begin position="227"/>
        <end position="246"/>
    </location>
</feature>
<dbReference type="RefSeq" id="WP_168443906.1">
    <property type="nucleotide sequence ID" value="NZ_JAAXPG010000002.1"/>
</dbReference>
<dbReference type="Proteomes" id="UP000553209">
    <property type="component" value="Unassembled WGS sequence"/>
</dbReference>
<sequence length="246" mass="26852">MTRTTAAVHRREIAGLLRANAGPRRLPVVFDNFVETAALTLRNAVEIRGRGEREARYLAIADCYSSEELDRFAHALALTTLTMEAKPSDVVLGRLYMELELGNDRLGQVYTPGDIARLAAAMTIGDIVDQVAAHGFAELYEPACGAGAFIVAVTEEMGAHGLNHQTQLHVTAEDLSLQAVHMIYIHLALLGVPAIIRHQDTLTREVFSTWPTPAHLLGGWGPRLQHRSDLNASADTDPTSPTEEEK</sequence>